<proteinExistence type="predicted"/>
<comment type="caution">
    <text evidence="1">The sequence shown here is derived from an EMBL/GenBank/DDBJ whole genome shotgun (WGS) entry which is preliminary data.</text>
</comment>
<reference evidence="1" key="1">
    <citation type="submission" date="2021-08" db="EMBL/GenBank/DDBJ databases">
        <title>The first chromosome-level gecko genome reveals the dynamic sex chromosomes of Neotropical dwarf geckos (Sphaerodactylidae: Sphaerodactylus).</title>
        <authorList>
            <person name="Pinto B.J."/>
            <person name="Keating S.E."/>
            <person name="Gamble T."/>
        </authorList>
    </citation>
    <scope>NUCLEOTIDE SEQUENCE</scope>
    <source>
        <strain evidence="1">TG3544</strain>
    </source>
</reference>
<name>A0ACB8GES0_9SAUR</name>
<gene>
    <name evidence="1" type="ORF">K3G42_033676</name>
</gene>
<accession>A0ACB8GES0</accession>
<evidence type="ECO:0000313" key="2">
    <source>
        <dbReference type="Proteomes" id="UP000827872"/>
    </source>
</evidence>
<dbReference type="Proteomes" id="UP000827872">
    <property type="component" value="Linkage Group LG01"/>
</dbReference>
<protein>
    <submittedName>
        <fullName evidence="1">Uncharacterized protein</fullName>
    </submittedName>
</protein>
<organism evidence="1 2">
    <name type="scientific">Sphaerodactylus townsendi</name>
    <dbReference type="NCBI Taxonomy" id="933632"/>
    <lineage>
        <taxon>Eukaryota</taxon>
        <taxon>Metazoa</taxon>
        <taxon>Chordata</taxon>
        <taxon>Craniata</taxon>
        <taxon>Vertebrata</taxon>
        <taxon>Euteleostomi</taxon>
        <taxon>Lepidosauria</taxon>
        <taxon>Squamata</taxon>
        <taxon>Bifurcata</taxon>
        <taxon>Gekkota</taxon>
        <taxon>Sphaerodactylidae</taxon>
        <taxon>Sphaerodactylus</taxon>
    </lineage>
</organism>
<keyword evidence="2" id="KW-1185">Reference proteome</keyword>
<dbReference type="EMBL" id="CM037614">
    <property type="protein sequence ID" value="KAH8018101.1"/>
    <property type="molecule type" value="Genomic_DNA"/>
</dbReference>
<evidence type="ECO:0000313" key="1">
    <source>
        <dbReference type="EMBL" id="KAH8018101.1"/>
    </source>
</evidence>
<sequence>MSILIMGFIVQDVSQRVGSLKRKEEGGSKTFPSQRWGTDVGWCLETGVAPRTAQGWGGRVKVGGWQLLLLLQKGDSARSDWECGEQEKAGVMFGKQSKGLICCHTTSPDNELAEAADGGVNPVWVVNY</sequence>